<evidence type="ECO:0000313" key="1">
    <source>
        <dbReference type="EMBL" id="OIT19658.1"/>
    </source>
</evidence>
<gene>
    <name evidence="1" type="ORF">A4A49_55855</name>
</gene>
<feature type="non-terminal residue" evidence="1">
    <location>
        <position position="1"/>
    </location>
</feature>
<dbReference type="Proteomes" id="UP000187609">
    <property type="component" value="Unassembled WGS sequence"/>
</dbReference>
<dbReference type="PANTHER" id="PTHR33144">
    <property type="entry name" value="OS10G0409366 PROTEIN-RELATED"/>
    <property type="match status" value="1"/>
</dbReference>
<keyword evidence="2" id="KW-1185">Reference proteome</keyword>
<name>A0A1J6JPE9_NICAT</name>
<comment type="caution">
    <text evidence="1">The sequence shown here is derived from an EMBL/GenBank/DDBJ whole genome shotgun (WGS) entry which is preliminary data.</text>
</comment>
<accession>A0A1J6JPE9</accession>
<sequence length="219" mass="24959">KKFSIPTRGERYVIKSLGKKWKDYKCDLKSKYTSKYKTKDALPKNRPSRIPRDQWTGLVSYWLSDKAKVSTSYVLKTHLTTFNFFSWIVFISTERSNDQPPHSVAWEGDVYSQVLGNEKSGYVRGLGLSPTPSILWGSKSSIENLVPEDSCNDIRRLEQKVTELTEQIMSKIAPNELLSQNINRFSTEQVPDGNSGYERVAQVQRMHSVSENTSSSHGT</sequence>
<evidence type="ECO:0000313" key="2">
    <source>
        <dbReference type="Proteomes" id="UP000187609"/>
    </source>
</evidence>
<organism evidence="1 2">
    <name type="scientific">Nicotiana attenuata</name>
    <name type="common">Coyote tobacco</name>
    <dbReference type="NCBI Taxonomy" id="49451"/>
    <lineage>
        <taxon>Eukaryota</taxon>
        <taxon>Viridiplantae</taxon>
        <taxon>Streptophyta</taxon>
        <taxon>Embryophyta</taxon>
        <taxon>Tracheophyta</taxon>
        <taxon>Spermatophyta</taxon>
        <taxon>Magnoliopsida</taxon>
        <taxon>eudicotyledons</taxon>
        <taxon>Gunneridae</taxon>
        <taxon>Pentapetalae</taxon>
        <taxon>asterids</taxon>
        <taxon>lamiids</taxon>
        <taxon>Solanales</taxon>
        <taxon>Solanaceae</taxon>
        <taxon>Nicotianoideae</taxon>
        <taxon>Nicotianeae</taxon>
        <taxon>Nicotiana</taxon>
    </lineage>
</organism>
<reference evidence="1" key="1">
    <citation type="submission" date="2016-11" db="EMBL/GenBank/DDBJ databases">
        <title>The genome of Nicotiana attenuata.</title>
        <authorList>
            <person name="Xu S."/>
            <person name="Brockmoeller T."/>
            <person name="Gaquerel E."/>
            <person name="Navarro A."/>
            <person name="Kuhl H."/>
            <person name="Gase K."/>
            <person name="Ling Z."/>
            <person name="Zhou W."/>
            <person name="Kreitzer C."/>
            <person name="Stanke M."/>
            <person name="Tang H."/>
            <person name="Lyons E."/>
            <person name="Pandey P."/>
            <person name="Pandey S.P."/>
            <person name="Timmermann B."/>
            <person name="Baldwin I.T."/>
        </authorList>
    </citation>
    <scope>NUCLEOTIDE SEQUENCE [LARGE SCALE GENOMIC DNA]</scope>
    <source>
        <strain evidence="1">UT</strain>
    </source>
</reference>
<dbReference type="STRING" id="49451.A0A1J6JPE9"/>
<proteinExistence type="predicted"/>
<dbReference type="AlphaFoldDB" id="A0A1J6JPE9"/>
<dbReference type="PANTHER" id="PTHR33144:SF32">
    <property type="entry name" value="AP2_ERF DOMAIN-CONTAINING PROTEIN"/>
    <property type="match status" value="1"/>
</dbReference>
<protein>
    <submittedName>
        <fullName evidence="1">Uncharacterized protein</fullName>
    </submittedName>
</protein>
<dbReference type="EMBL" id="MJEQ01006487">
    <property type="protein sequence ID" value="OIT19658.1"/>
    <property type="molecule type" value="Genomic_DNA"/>
</dbReference>
<dbReference type="Gramene" id="OIT19658">
    <property type="protein sequence ID" value="OIT19658"/>
    <property type="gene ID" value="A4A49_55855"/>
</dbReference>
<feature type="non-terminal residue" evidence="1">
    <location>
        <position position="219"/>
    </location>
</feature>